<dbReference type="GO" id="GO:0005840">
    <property type="term" value="C:ribosome"/>
    <property type="evidence" value="ECO:0007669"/>
    <property type="project" value="UniProtKB-KW"/>
</dbReference>
<dbReference type="OrthoDB" id="9793353at2"/>
<dbReference type="HAMAP" id="MF_01369_B">
    <property type="entry name" value="Ribosomal_uL23_B"/>
    <property type="match status" value="1"/>
</dbReference>
<organism evidence="7 8">
    <name type="scientific">Amphibacillus marinus</name>
    <dbReference type="NCBI Taxonomy" id="872970"/>
    <lineage>
        <taxon>Bacteria</taxon>
        <taxon>Bacillati</taxon>
        <taxon>Bacillota</taxon>
        <taxon>Bacilli</taxon>
        <taxon>Bacillales</taxon>
        <taxon>Bacillaceae</taxon>
        <taxon>Amphibacillus</taxon>
    </lineage>
</organism>
<dbReference type="InterPro" id="IPR012677">
    <property type="entry name" value="Nucleotide-bd_a/b_plait_sf"/>
</dbReference>
<dbReference type="Proteomes" id="UP000199300">
    <property type="component" value="Unassembled WGS sequence"/>
</dbReference>
<dbReference type="GO" id="GO:0006412">
    <property type="term" value="P:translation"/>
    <property type="evidence" value="ECO:0007669"/>
    <property type="project" value="UniProtKB-UniRule"/>
</dbReference>
<evidence type="ECO:0000256" key="3">
    <source>
        <dbReference type="ARBA" id="ARBA00022884"/>
    </source>
</evidence>
<name>A0A1H8SCJ5_9BACI</name>
<dbReference type="GO" id="GO:0003735">
    <property type="term" value="F:structural constituent of ribosome"/>
    <property type="evidence" value="ECO:0007669"/>
    <property type="project" value="InterPro"/>
</dbReference>
<dbReference type="InterPro" id="IPR012678">
    <property type="entry name" value="Ribosomal_uL23/eL15/eS24_sf"/>
</dbReference>
<evidence type="ECO:0000256" key="4">
    <source>
        <dbReference type="ARBA" id="ARBA00022980"/>
    </source>
</evidence>
<reference evidence="7 8" key="1">
    <citation type="submission" date="2016-10" db="EMBL/GenBank/DDBJ databases">
        <authorList>
            <person name="de Groot N.N."/>
        </authorList>
    </citation>
    <scope>NUCLEOTIDE SEQUENCE [LARGE SCALE GENOMIC DNA]</scope>
    <source>
        <strain evidence="7 8">CGMCC 1.10434</strain>
    </source>
</reference>
<dbReference type="AlphaFoldDB" id="A0A1H8SCJ5"/>
<keyword evidence="4 6" id="KW-0689">Ribosomal protein</keyword>
<dbReference type="PANTHER" id="PTHR11620">
    <property type="entry name" value="60S RIBOSOMAL PROTEIN L23A"/>
    <property type="match status" value="1"/>
</dbReference>
<evidence type="ECO:0000256" key="2">
    <source>
        <dbReference type="ARBA" id="ARBA00022730"/>
    </source>
</evidence>
<accession>A0A1H8SCJ5</accession>
<evidence type="ECO:0000256" key="5">
    <source>
        <dbReference type="ARBA" id="ARBA00023274"/>
    </source>
</evidence>
<dbReference type="Gene3D" id="3.30.70.330">
    <property type="match status" value="1"/>
</dbReference>
<protein>
    <recommendedName>
        <fullName evidence="6">Large ribosomal subunit protein uL23</fullName>
    </recommendedName>
</protein>
<keyword evidence="3 6" id="KW-0694">RNA-binding</keyword>
<comment type="function">
    <text evidence="6">One of the early assembly proteins it binds 23S rRNA. One of the proteins that surrounds the polypeptide exit tunnel on the outside of the ribosome. Forms the main docking site for trigger factor binding to the ribosome.</text>
</comment>
<gene>
    <name evidence="6" type="primary">rplW</name>
    <name evidence="7" type="ORF">SAMN04488134_11285</name>
</gene>
<proteinExistence type="inferred from homology"/>
<dbReference type="STRING" id="872970.SAMN04488134_11285"/>
<evidence type="ECO:0000256" key="6">
    <source>
        <dbReference type="HAMAP-Rule" id="MF_01369"/>
    </source>
</evidence>
<dbReference type="EMBL" id="FODJ01000012">
    <property type="protein sequence ID" value="SEO76287.1"/>
    <property type="molecule type" value="Genomic_DNA"/>
</dbReference>
<dbReference type="FunFam" id="3.30.70.330:FF:000001">
    <property type="entry name" value="50S ribosomal protein L23"/>
    <property type="match status" value="1"/>
</dbReference>
<dbReference type="Pfam" id="PF00276">
    <property type="entry name" value="Ribosomal_L23"/>
    <property type="match status" value="1"/>
</dbReference>
<comment type="similarity">
    <text evidence="1 6">Belongs to the universal ribosomal protein uL23 family.</text>
</comment>
<dbReference type="SUPFAM" id="SSF54189">
    <property type="entry name" value="Ribosomal proteins S24e, L23 and L15e"/>
    <property type="match status" value="1"/>
</dbReference>
<dbReference type="RefSeq" id="WP_091499746.1">
    <property type="nucleotide sequence ID" value="NZ_FODJ01000012.1"/>
</dbReference>
<evidence type="ECO:0000256" key="1">
    <source>
        <dbReference type="ARBA" id="ARBA00006700"/>
    </source>
</evidence>
<evidence type="ECO:0000313" key="7">
    <source>
        <dbReference type="EMBL" id="SEO76287.1"/>
    </source>
</evidence>
<comment type="subunit">
    <text evidence="6">Part of the 50S ribosomal subunit. Contacts protein L29, and trigger factor when it is bound to the ribosome.</text>
</comment>
<sequence>MKDPRDIIKRPIITEHSADQMVDKKYTFEVNTKANKTEIKSAVEEIFGVKVVKINTSNIKGKLKRMGRHSGYRPNRKKAIVQLSEDSKELDFFEGVE</sequence>
<evidence type="ECO:0000313" key="8">
    <source>
        <dbReference type="Proteomes" id="UP000199300"/>
    </source>
</evidence>
<keyword evidence="8" id="KW-1185">Reference proteome</keyword>
<dbReference type="NCBIfam" id="NF004363">
    <property type="entry name" value="PRK05738.2-4"/>
    <property type="match status" value="1"/>
</dbReference>
<keyword evidence="2 6" id="KW-0699">rRNA-binding</keyword>
<keyword evidence="5 6" id="KW-0687">Ribonucleoprotein</keyword>
<dbReference type="GO" id="GO:0019843">
    <property type="term" value="F:rRNA binding"/>
    <property type="evidence" value="ECO:0007669"/>
    <property type="project" value="UniProtKB-UniRule"/>
</dbReference>
<dbReference type="GO" id="GO:1990904">
    <property type="term" value="C:ribonucleoprotein complex"/>
    <property type="evidence" value="ECO:0007669"/>
    <property type="project" value="UniProtKB-KW"/>
</dbReference>
<dbReference type="InterPro" id="IPR013025">
    <property type="entry name" value="Ribosomal_uL23-like"/>
</dbReference>